<sequence>MPRSGSAAISSTSFTRITVVSTRSDPSYWLADSGRKKGIRALIYLHRYNPHTMGTFRFRYVQELQVKLRQEEKYTDQRLAHASLPPGKRRALEKKLATLRDRQEELMKYDQQLAEVTNRQEKLDLDDGVLQNY</sequence>
<gene>
    <name evidence="2" type="ORF">ACFQ4Y_01150</name>
</gene>
<keyword evidence="1" id="KW-0175">Coiled coil</keyword>
<protein>
    <submittedName>
        <fullName evidence="2">Uncharacterized protein</fullName>
    </submittedName>
</protein>
<dbReference type="EMBL" id="JBHTNU010000001">
    <property type="protein sequence ID" value="MFD1425539.1"/>
    <property type="molecule type" value="Genomic_DNA"/>
</dbReference>
<name>A0ABW4C666_9BACL</name>
<evidence type="ECO:0000313" key="2">
    <source>
        <dbReference type="EMBL" id="MFD1425539.1"/>
    </source>
</evidence>
<accession>A0ABW4C666</accession>
<feature type="coiled-coil region" evidence="1">
    <location>
        <begin position="89"/>
        <end position="126"/>
    </location>
</feature>
<proteinExistence type="predicted"/>
<organism evidence="2 3">
    <name type="scientific">Kroppenstedtia sanguinis</name>
    <dbReference type="NCBI Taxonomy" id="1380684"/>
    <lineage>
        <taxon>Bacteria</taxon>
        <taxon>Bacillati</taxon>
        <taxon>Bacillota</taxon>
        <taxon>Bacilli</taxon>
        <taxon>Bacillales</taxon>
        <taxon>Thermoactinomycetaceae</taxon>
        <taxon>Kroppenstedtia</taxon>
    </lineage>
</organism>
<dbReference type="Proteomes" id="UP001597282">
    <property type="component" value="Unassembled WGS sequence"/>
</dbReference>
<dbReference type="RefSeq" id="WP_380162369.1">
    <property type="nucleotide sequence ID" value="NZ_JBHTNU010000001.1"/>
</dbReference>
<reference evidence="3" key="1">
    <citation type="journal article" date="2019" name="Int. J. Syst. Evol. Microbiol.">
        <title>The Global Catalogue of Microorganisms (GCM) 10K type strain sequencing project: providing services to taxonomists for standard genome sequencing and annotation.</title>
        <authorList>
            <consortium name="The Broad Institute Genomics Platform"/>
            <consortium name="The Broad Institute Genome Sequencing Center for Infectious Disease"/>
            <person name="Wu L."/>
            <person name="Ma J."/>
        </authorList>
    </citation>
    <scope>NUCLEOTIDE SEQUENCE [LARGE SCALE GENOMIC DNA]</scope>
    <source>
        <strain evidence="3">S1</strain>
    </source>
</reference>
<evidence type="ECO:0000313" key="3">
    <source>
        <dbReference type="Proteomes" id="UP001597282"/>
    </source>
</evidence>
<evidence type="ECO:0000256" key="1">
    <source>
        <dbReference type="SAM" id="Coils"/>
    </source>
</evidence>
<keyword evidence="3" id="KW-1185">Reference proteome</keyword>
<comment type="caution">
    <text evidence="2">The sequence shown here is derived from an EMBL/GenBank/DDBJ whole genome shotgun (WGS) entry which is preliminary data.</text>
</comment>